<dbReference type="Gene3D" id="1.20.58.1480">
    <property type="match status" value="1"/>
</dbReference>
<feature type="domain" description="Lon N-terminal" evidence="1">
    <location>
        <begin position="2"/>
        <end position="204"/>
    </location>
</feature>
<gene>
    <name evidence="2" type="ORF">GCM10010123_14280</name>
</gene>
<evidence type="ECO:0000313" key="2">
    <source>
        <dbReference type="EMBL" id="GGJ85789.1"/>
    </source>
</evidence>
<keyword evidence="3" id="KW-1185">Reference proteome</keyword>
<evidence type="ECO:0000313" key="3">
    <source>
        <dbReference type="Proteomes" id="UP000649739"/>
    </source>
</evidence>
<dbReference type="Proteomes" id="UP000649739">
    <property type="component" value="Unassembled WGS sequence"/>
</dbReference>
<dbReference type="InterPro" id="IPR015947">
    <property type="entry name" value="PUA-like_sf"/>
</dbReference>
<evidence type="ECO:0000259" key="1">
    <source>
        <dbReference type="PROSITE" id="PS51787"/>
    </source>
</evidence>
<dbReference type="PANTHER" id="PTHR46732">
    <property type="entry name" value="ATP-DEPENDENT PROTEASE LA (LON) DOMAIN PROTEIN"/>
    <property type="match status" value="1"/>
</dbReference>
<dbReference type="PROSITE" id="PS51787">
    <property type="entry name" value="LON_N"/>
    <property type="match status" value="1"/>
</dbReference>
<name>A0A8J3B974_9ACTN</name>
<dbReference type="InterPro" id="IPR003111">
    <property type="entry name" value="Lon_prtase_N"/>
</dbReference>
<dbReference type="EMBL" id="BMQB01000002">
    <property type="protein sequence ID" value="GGJ85789.1"/>
    <property type="molecule type" value="Genomic_DNA"/>
</dbReference>
<comment type="caution">
    <text evidence="2">The sequence shown here is derived from an EMBL/GenBank/DDBJ whole genome shotgun (WGS) entry which is preliminary data.</text>
</comment>
<dbReference type="Gene3D" id="2.30.130.40">
    <property type="entry name" value="LON domain-like"/>
    <property type="match status" value="1"/>
</dbReference>
<reference evidence="2" key="1">
    <citation type="journal article" date="2014" name="Int. J. Syst. Evol. Microbiol.">
        <title>Complete genome sequence of Corynebacterium casei LMG S-19264T (=DSM 44701T), isolated from a smear-ripened cheese.</title>
        <authorList>
            <consortium name="US DOE Joint Genome Institute (JGI-PGF)"/>
            <person name="Walter F."/>
            <person name="Albersmeier A."/>
            <person name="Kalinowski J."/>
            <person name="Ruckert C."/>
        </authorList>
    </citation>
    <scope>NUCLEOTIDE SEQUENCE</scope>
    <source>
        <strain evidence="2">JCM 3090</strain>
    </source>
</reference>
<organism evidence="2 3">
    <name type="scientific">Pilimelia anulata</name>
    <dbReference type="NCBI Taxonomy" id="53371"/>
    <lineage>
        <taxon>Bacteria</taxon>
        <taxon>Bacillati</taxon>
        <taxon>Actinomycetota</taxon>
        <taxon>Actinomycetes</taxon>
        <taxon>Micromonosporales</taxon>
        <taxon>Micromonosporaceae</taxon>
        <taxon>Pilimelia</taxon>
    </lineage>
</organism>
<dbReference type="SUPFAM" id="SSF88697">
    <property type="entry name" value="PUA domain-like"/>
    <property type="match status" value="1"/>
</dbReference>
<accession>A0A8J3B974</accession>
<reference evidence="2" key="2">
    <citation type="submission" date="2020-09" db="EMBL/GenBank/DDBJ databases">
        <authorList>
            <person name="Sun Q."/>
            <person name="Ohkuma M."/>
        </authorList>
    </citation>
    <scope>NUCLEOTIDE SEQUENCE</scope>
    <source>
        <strain evidence="2">JCM 3090</strain>
    </source>
</reference>
<protein>
    <recommendedName>
        <fullName evidence="1">Lon N-terminal domain-containing protein</fullName>
    </recommendedName>
</protein>
<dbReference type="InterPro" id="IPR046336">
    <property type="entry name" value="Lon_prtase_N_sf"/>
</dbReference>
<dbReference type="SMART" id="SM00464">
    <property type="entry name" value="LON"/>
    <property type="match status" value="1"/>
</dbReference>
<sequence length="227" mass="24328">MSARLALFPLATVLFPGLVLPLSVTEDRYRALARDLIALPPAAPRQFGVVAIHRGNALLNPPLRGGGRAVTLHGIGCAAVVRSITAHPDGRYDIVSVGRRRFEVTGMDTAAAPYLTAEVRWLPEHTDAAAAALAPGVLTELRRYLGLLRGPAAAAEQLPTDPLVVSYLVGAAVTLGIDDRQLLLAAPDTAARLRTGRQLLRRECALLRRVRAVPTPLDQWSTRPLPN</sequence>
<dbReference type="RefSeq" id="WP_189169217.1">
    <property type="nucleotide sequence ID" value="NZ_BMQB01000002.1"/>
</dbReference>
<dbReference type="AlphaFoldDB" id="A0A8J3B974"/>
<dbReference type="Pfam" id="PF02190">
    <property type="entry name" value="LON_substr_bdg"/>
    <property type="match status" value="1"/>
</dbReference>
<proteinExistence type="predicted"/>
<dbReference type="PANTHER" id="PTHR46732:SF8">
    <property type="entry name" value="ATP-DEPENDENT PROTEASE LA (LON) DOMAIN PROTEIN"/>
    <property type="match status" value="1"/>
</dbReference>